<dbReference type="RefSeq" id="WP_102558770.1">
    <property type="nucleotide sequence ID" value="NZ_MCYL01000010.1"/>
</dbReference>
<dbReference type="EMBL" id="MCYL01000010">
    <property type="protein sequence ID" value="PML57943.1"/>
    <property type="molecule type" value="Genomic_DNA"/>
</dbReference>
<dbReference type="Proteomes" id="UP000235746">
    <property type="component" value="Unassembled WGS sequence"/>
</dbReference>
<sequence>MSPKVSIITGYYNRSDALDVTIDSIMHQSYQDFELIVFNDCSTDDTKEELAKIEKKYSDNRIVIINHKNNKGFVQGMIDAIKLSRGTYICVQGSGDLSFPERVKKQVELLDSRPNVGVVGCYYENYVETTGVSRKRYKNADGITFEELIKENIYSHGEVMYRRSIYDEVGGYRKEFINCQDYDLWLRMIKVTNFSTVKDLLYRRYIRYDGVSYEPKQFLKQVRYSLVARRLALSDRNVDILKAISHKEIASVVLDEDIQASVIKGVLRSLVWEETQHAENLILIGIRSYFIRTTLLLVSKIYNSKFSSPIRFCVKILLRINV</sequence>
<evidence type="ECO:0000313" key="3">
    <source>
        <dbReference type="Proteomes" id="UP000235746"/>
    </source>
</evidence>
<accession>A0A2N7IJM1</accession>
<feature type="domain" description="Glycosyltransferase 2-like" evidence="1">
    <location>
        <begin position="6"/>
        <end position="169"/>
    </location>
</feature>
<evidence type="ECO:0000313" key="2">
    <source>
        <dbReference type="EMBL" id="PML57943.1"/>
    </source>
</evidence>
<dbReference type="InterPro" id="IPR029044">
    <property type="entry name" value="Nucleotide-diphossugar_trans"/>
</dbReference>
<dbReference type="GO" id="GO:0016758">
    <property type="term" value="F:hexosyltransferase activity"/>
    <property type="evidence" value="ECO:0007669"/>
    <property type="project" value="UniProtKB-ARBA"/>
</dbReference>
<name>A0A2N7IJM1_9VIBR</name>
<protein>
    <recommendedName>
        <fullName evidence="1">Glycosyltransferase 2-like domain-containing protein</fullName>
    </recommendedName>
</protein>
<dbReference type="PANTHER" id="PTHR22916:SF3">
    <property type="entry name" value="UDP-GLCNAC:BETAGAL BETA-1,3-N-ACETYLGLUCOSAMINYLTRANSFERASE-LIKE PROTEIN 1"/>
    <property type="match status" value="1"/>
</dbReference>
<dbReference type="PANTHER" id="PTHR22916">
    <property type="entry name" value="GLYCOSYLTRANSFERASE"/>
    <property type="match status" value="1"/>
</dbReference>
<dbReference type="AlphaFoldDB" id="A0A2N7IJM1"/>
<evidence type="ECO:0000259" key="1">
    <source>
        <dbReference type="Pfam" id="PF00535"/>
    </source>
</evidence>
<dbReference type="Gene3D" id="3.90.550.10">
    <property type="entry name" value="Spore Coat Polysaccharide Biosynthesis Protein SpsA, Chain A"/>
    <property type="match status" value="1"/>
</dbReference>
<organism evidence="2 3">
    <name type="scientific">Vibrio lentus</name>
    <dbReference type="NCBI Taxonomy" id="136468"/>
    <lineage>
        <taxon>Bacteria</taxon>
        <taxon>Pseudomonadati</taxon>
        <taxon>Pseudomonadota</taxon>
        <taxon>Gammaproteobacteria</taxon>
        <taxon>Vibrionales</taxon>
        <taxon>Vibrionaceae</taxon>
        <taxon>Vibrio</taxon>
    </lineage>
</organism>
<reference evidence="3" key="1">
    <citation type="submission" date="2016-07" db="EMBL/GenBank/DDBJ databases">
        <title>Nontailed viruses are major unrecognized killers of bacteria in the ocean.</title>
        <authorList>
            <person name="Kauffman K."/>
            <person name="Hussain F."/>
            <person name="Yang J."/>
            <person name="Arevalo P."/>
            <person name="Brown J."/>
            <person name="Cutler M."/>
            <person name="Kelly L."/>
            <person name="Polz M.F."/>
        </authorList>
    </citation>
    <scope>NUCLEOTIDE SEQUENCE [LARGE SCALE GENOMIC DNA]</scope>
    <source>
        <strain evidence="3">10N.261.51.B8</strain>
    </source>
</reference>
<comment type="caution">
    <text evidence="2">The sequence shown here is derived from an EMBL/GenBank/DDBJ whole genome shotgun (WGS) entry which is preliminary data.</text>
</comment>
<dbReference type="InterPro" id="IPR001173">
    <property type="entry name" value="Glyco_trans_2-like"/>
</dbReference>
<dbReference type="Pfam" id="PF00535">
    <property type="entry name" value="Glycos_transf_2"/>
    <property type="match status" value="1"/>
</dbReference>
<dbReference type="SUPFAM" id="SSF53448">
    <property type="entry name" value="Nucleotide-diphospho-sugar transferases"/>
    <property type="match status" value="1"/>
</dbReference>
<proteinExistence type="predicted"/>
<gene>
    <name evidence="2" type="ORF">BCT74_18780</name>
</gene>